<sequence length="159" mass="18080">MTDSYALSSLLAPFVSQFNPKSILTAGETAAACLQTDNDTRLQHLTTPFSQQQLLEVSPIDLALVSHLTESLDKAAAQQWLGMIKNRYAPHVILISHPELAQQKGWQFVDYLAMGFKHIAGSDDGLQVFSYAIENYQPKREWLNSRFWANPEMYGKYRW</sequence>
<dbReference type="InterPro" id="IPR046199">
    <property type="entry name" value="DUF6231"/>
</dbReference>
<protein>
    <submittedName>
        <fullName evidence="1">Uncharacterized protein</fullName>
    </submittedName>
</protein>
<organism evidence="1 2">
    <name type="scientific">Methylophaga thiooxydans</name>
    <dbReference type="NCBI Taxonomy" id="392484"/>
    <lineage>
        <taxon>Bacteria</taxon>
        <taxon>Pseudomonadati</taxon>
        <taxon>Pseudomonadota</taxon>
        <taxon>Gammaproteobacteria</taxon>
        <taxon>Thiotrichales</taxon>
        <taxon>Piscirickettsiaceae</taxon>
        <taxon>Methylophaga</taxon>
    </lineage>
</organism>
<comment type="caution">
    <text evidence="1">The sequence shown here is derived from an EMBL/GenBank/DDBJ whole genome shotgun (WGS) entry which is preliminary data.</text>
</comment>
<gene>
    <name evidence="1" type="ORF">LP43_1290</name>
</gene>
<reference evidence="1 2" key="1">
    <citation type="submission" date="2014-09" db="EMBL/GenBank/DDBJ databases">
        <authorList>
            <person name="Grob C."/>
            <person name="Taubert M."/>
            <person name="Howat A.M."/>
            <person name="Burns O.J."/>
            <person name="Dixon J.L."/>
            <person name="Chen Y."/>
            <person name="Murrell J.C."/>
        </authorList>
    </citation>
    <scope>NUCLEOTIDE SEQUENCE [LARGE SCALE GENOMIC DNA]</scope>
    <source>
        <strain evidence="1">L4</strain>
    </source>
</reference>
<dbReference type="Proteomes" id="UP000029999">
    <property type="component" value="Unassembled WGS sequence"/>
</dbReference>
<proteinExistence type="predicted"/>
<evidence type="ECO:0000313" key="2">
    <source>
        <dbReference type="Proteomes" id="UP000029999"/>
    </source>
</evidence>
<evidence type="ECO:0000313" key="1">
    <source>
        <dbReference type="EMBL" id="KGM06798.1"/>
    </source>
</evidence>
<dbReference type="STRING" id="392484.LP43_1290"/>
<name>A0A0A0BE55_9GAMM</name>
<dbReference type="RefSeq" id="WP_036313385.1">
    <property type="nucleotide sequence ID" value="NZ_JRQD01000003.1"/>
</dbReference>
<dbReference type="EMBL" id="JRQD01000003">
    <property type="protein sequence ID" value="KGM06798.1"/>
    <property type="molecule type" value="Genomic_DNA"/>
</dbReference>
<dbReference type="AlphaFoldDB" id="A0A0A0BE55"/>
<accession>A0A0A0BE55</accession>
<dbReference type="Pfam" id="PF19742">
    <property type="entry name" value="DUF6231"/>
    <property type="match status" value="1"/>
</dbReference>